<evidence type="ECO:0000256" key="1">
    <source>
        <dbReference type="ARBA" id="ARBA00004651"/>
    </source>
</evidence>
<feature type="transmembrane region" description="Helical" evidence="16">
    <location>
        <begin position="189"/>
        <end position="206"/>
    </location>
</feature>
<comment type="catalytic activity">
    <reaction evidence="15 16">
        <text>[GlcNAc-(1-&gt;4)-Mur2Ac(oyl-L-Ala-gamma-D-Glu-L-Lys-D-Ala-D-Ala)](n)-di-trans,octa-cis-undecaprenyl diphosphate + beta-D-GlcNAc-(1-&gt;4)-Mur2Ac(oyl-L-Ala-gamma-D-Glu-L-Lys-D-Ala-D-Ala)-di-trans,octa-cis-undecaprenyl diphosphate = [GlcNAc-(1-&gt;4)-Mur2Ac(oyl-L-Ala-gamma-D-Glu-L-Lys-D-Ala-D-Ala)](n+1)-di-trans,octa-cis-undecaprenyl diphosphate + di-trans,octa-cis-undecaprenyl diphosphate + H(+)</text>
        <dbReference type="Rhea" id="RHEA:23708"/>
        <dbReference type="Rhea" id="RHEA-COMP:9602"/>
        <dbReference type="Rhea" id="RHEA-COMP:9603"/>
        <dbReference type="ChEBI" id="CHEBI:15378"/>
        <dbReference type="ChEBI" id="CHEBI:58405"/>
        <dbReference type="ChEBI" id="CHEBI:60033"/>
        <dbReference type="ChEBI" id="CHEBI:78435"/>
        <dbReference type="EC" id="2.4.99.28"/>
    </reaction>
</comment>
<dbReference type="EC" id="2.4.99.28" evidence="16"/>
<evidence type="ECO:0000313" key="17">
    <source>
        <dbReference type="EMBL" id="MFC4363618.1"/>
    </source>
</evidence>
<evidence type="ECO:0000256" key="13">
    <source>
        <dbReference type="ARBA" id="ARBA00023316"/>
    </source>
</evidence>
<keyword evidence="4 16" id="KW-0132">Cell division</keyword>
<feature type="transmembrane region" description="Helical" evidence="16">
    <location>
        <begin position="130"/>
        <end position="154"/>
    </location>
</feature>
<evidence type="ECO:0000256" key="8">
    <source>
        <dbReference type="ARBA" id="ARBA00022960"/>
    </source>
</evidence>
<feature type="transmembrane region" description="Helical" evidence="16">
    <location>
        <begin position="296"/>
        <end position="316"/>
    </location>
</feature>
<accession>A0ABV8V8X1</accession>
<feature type="transmembrane region" description="Helical" evidence="16">
    <location>
        <begin position="328"/>
        <end position="353"/>
    </location>
</feature>
<evidence type="ECO:0000256" key="3">
    <source>
        <dbReference type="ARBA" id="ARBA00022475"/>
    </source>
</evidence>
<reference evidence="18" key="1">
    <citation type="journal article" date="2019" name="Int. J. Syst. Evol. Microbiol.">
        <title>The Global Catalogue of Microorganisms (GCM) 10K type strain sequencing project: providing services to taxonomists for standard genome sequencing and annotation.</title>
        <authorList>
            <consortium name="The Broad Institute Genomics Platform"/>
            <consortium name="The Broad Institute Genome Sequencing Center for Infectious Disease"/>
            <person name="Wu L."/>
            <person name="Ma J."/>
        </authorList>
    </citation>
    <scope>NUCLEOTIDE SEQUENCE [LARGE SCALE GENOMIC DNA]</scope>
    <source>
        <strain evidence="18">CECT 8570</strain>
    </source>
</reference>
<evidence type="ECO:0000256" key="6">
    <source>
        <dbReference type="ARBA" id="ARBA00022679"/>
    </source>
</evidence>
<comment type="similarity">
    <text evidence="14 16">Belongs to the SEDS family. FtsW subfamily.</text>
</comment>
<evidence type="ECO:0000256" key="16">
    <source>
        <dbReference type="HAMAP-Rule" id="MF_00913"/>
    </source>
</evidence>
<keyword evidence="3 16" id="KW-1003">Cell membrane</keyword>
<dbReference type="PANTHER" id="PTHR30474">
    <property type="entry name" value="CELL CYCLE PROTEIN"/>
    <property type="match status" value="1"/>
</dbReference>
<comment type="pathway">
    <text evidence="2 16">Cell wall biogenesis; peptidoglycan biosynthesis.</text>
</comment>
<dbReference type="HAMAP" id="MF_00913">
    <property type="entry name" value="PGT_FtsW_proteobact"/>
    <property type="match status" value="1"/>
</dbReference>
<dbReference type="InterPro" id="IPR001182">
    <property type="entry name" value="FtsW/RodA"/>
</dbReference>
<dbReference type="PANTHER" id="PTHR30474:SF2">
    <property type="entry name" value="PEPTIDOGLYCAN GLYCOSYLTRANSFERASE FTSW-RELATED"/>
    <property type="match status" value="1"/>
</dbReference>
<evidence type="ECO:0000256" key="4">
    <source>
        <dbReference type="ARBA" id="ARBA00022618"/>
    </source>
</evidence>
<dbReference type="InterPro" id="IPR013437">
    <property type="entry name" value="FtsW"/>
</dbReference>
<protein>
    <recommendedName>
        <fullName evidence="16">Probable peptidoglycan glycosyltransferase FtsW</fullName>
        <shortName evidence="16">PGT</shortName>
        <ecNumber evidence="16">2.4.99.28</ecNumber>
    </recommendedName>
    <alternativeName>
        <fullName evidence="16">Cell division protein FtsW</fullName>
    </alternativeName>
    <alternativeName>
        <fullName evidence="16">Cell wall polymerase</fullName>
    </alternativeName>
    <alternativeName>
        <fullName evidence="16">Peptidoglycan polymerase</fullName>
        <shortName evidence="16">PG polymerase</shortName>
    </alternativeName>
</protein>
<feature type="transmembrane region" description="Helical" evidence="16">
    <location>
        <begin position="365"/>
        <end position="386"/>
    </location>
</feature>
<evidence type="ECO:0000256" key="7">
    <source>
        <dbReference type="ARBA" id="ARBA00022692"/>
    </source>
</evidence>
<evidence type="ECO:0000256" key="10">
    <source>
        <dbReference type="ARBA" id="ARBA00022989"/>
    </source>
</evidence>
<keyword evidence="7 16" id="KW-0812">Transmembrane</keyword>
<evidence type="ECO:0000256" key="15">
    <source>
        <dbReference type="ARBA" id="ARBA00049902"/>
    </source>
</evidence>
<keyword evidence="11 16" id="KW-0472">Membrane</keyword>
<feature type="transmembrane region" description="Helical" evidence="16">
    <location>
        <begin position="73"/>
        <end position="93"/>
    </location>
</feature>
<keyword evidence="18" id="KW-1185">Reference proteome</keyword>
<dbReference type="RefSeq" id="WP_290261577.1">
    <property type="nucleotide sequence ID" value="NZ_JAUFQG010000004.1"/>
</dbReference>
<dbReference type="Proteomes" id="UP001595840">
    <property type="component" value="Unassembled WGS sequence"/>
</dbReference>
<keyword evidence="16" id="KW-0997">Cell inner membrane</keyword>
<keyword evidence="13 16" id="KW-0961">Cell wall biogenesis/degradation</keyword>
<dbReference type="NCBIfam" id="TIGR02614">
    <property type="entry name" value="ftsW"/>
    <property type="match status" value="1"/>
</dbReference>
<keyword evidence="5 16" id="KW-0328">Glycosyltransferase</keyword>
<name>A0ABV8V8X1_9GAMM</name>
<keyword evidence="8 16" id="KW-0133">Cell shape</keyword>
<feature type="transmembrane region" description="Helical" evidence="16">
    <location>
        <begin position="213"/>
        <end position="233"/>
    </location>
</feature>
<proteinExistence type="inferred from homology"/>
<comment type="subcellular location">
    <subcellularLocation>
        <location evidence="16">Cell inner membrane</location>
        <topology evidence="16">Multi-pass membrane protein</topology>
    </subcellularLocation>
    <subcellularLocation>
        <location evidence="1">Cell membrane</location>
        <topology evidence="1">Multi-pass membrane protein</topology>
    </subcellularLocation>
    <text evidence="16">Localizes to the division septum.</text>
</comment>
<feature type="transmembrane region" description="Helical" evidence="16">
    <location>
        <begin position="36"/>
        <end position="58"/>
    </location>
</feature>
<evidence type="ECO:0000256" key="11">
    <source>
        <dbReference type="ARBA" id="ARBA00023136"/>
    </source>
</evidence>
<evidence type="ECO:0000256" key="5">
    <source>
        <dbReference type="ARBA" id="ARBA00022676"/>
    </source>
</evidence>
<evidence type="ECO:0000256" key="14">
    <source>
        <dbReference type="ARBA" id="ARBA00038053"/>
    </source>
</evidence>
<comment type="function">
    <text evidence="16">Peptidoglycan polymerase that is essential for cell division.</text>
</comment>
<organism evidence="17 18">
    <name type="scientific">Simiduia curdlanivorans</name>
    <dbReference type="NCBI Taxonomy" id="1492769"/>
    <lineage>
        <taxon>Bacteria</taxon>
        <taxon>Pseudomonadati</taxon>
        <taxon>Pseudomonadota</taxon>
        <taxon>Gammaproteobacteria</taxon>
        <taxon>Cellvibrionales</taxon>
        <taxon>Cellvibrionaceae</taxon>
        <taxon>Simiduia</taxon>
    </lineage>
</organism>
<comment type="caution">
    <text evidence="17">The sequence shown here is derived from an EMBL/GenBank/DDBJ whole genome shotgun (WGS) entry which is preliminary data.</text>
</comment>
<sequence>MSSSFVFKPLLSAGLQPDLFAQLRPDVSRLLATRMVFIWAALLTFGLIMVASSSIAFADSTLGDPWYFTRRHLIFLAMGLTVSAAVAMVPLVVWQKYAWVLLMLALVLLLVVLIPGIGRRVNGSQRWLAIGSLTLQASEAVKFCAIIFFASYFTKRAVSLSRYNKGLLRALAILGVLVLLLLAEPDFGSSVVIVVTIMAMLFFVGARLWVMLSLMLVGGGLFTSVALMSPYRLQRLVTYLDPWADQFNAGYQLTQSLIAFGNGQWLGQGLGNSIQKMLYLPEAHTDFVFAVIAEEFGLIGGLVVIALFGALIFEILRRCRSRMSHDDCFPALLAFGVAILFAMQAFINIGVASGFLPTKGLTLPFISYGGSSLLLCCALMGLMLRIDWESEVQVVREAKKVVKKRATKAVAKPRKTQVEGTVDD</sequence>
<evidence type="ECO:0000256" key="2">
    <source>
        <dbReference type="ARBA" id="ARBA00004752"/>
    </source>
</evidence>
<gene>
    <name evidence="16 17" type="primary">ftsW</name>
    <name evidence="17" type="ORF">ACFOX3_14985</name>
</gene>
<dbReference type="Pfam" id="PF01098">
    <property type="entry name" value="FTSW_RODA_SPOVE"/>
    <property type="match status" value="1"/>
</dbReference>
<evidence type="ECO:0000256" key="9">
    <source>
        <dbReference type="ARBA" id="ARBA00022984"/>
    </source>
</evidence>
<keyword evidence="10 16" id="KW-1133">Transmembrane helix</keyword>
<keyword evidence="12 16" id="KW-0131">Cell cycle</keyword>
<evidence type="ECO:0000256" key="12">
    <source>
        <dbReference type="ARBA" id="ARBA00023306"/>
    </source>
</evidence>
<feature type="transmembrane region" description="Helical" evidence="16">
    <location>
        <begin position="166"/>
        <end position="183"/>
    </location>
</feature>
<feature type="transmembrane region" description="Helical" evidence="16">
    <location>
        <begin position="100"/>
        <end position="118"/>
    </location>
</feature>
<keyword evidence="6 16" id="KW-0808">Transferase</keyword>
<dbReference type="EMBL" id="JBHSCX010000020">
    <property type="protein sequence ID" value="MFC4363618.1"/>
    <property type="molecule type" value="Genomic_DNA"/>
</dbReference>
<evidence type="ECO:0000313" key="18">
    <source>
        <dbReference type="Proteomes" id="UP001595840"/>
    </source>
</evidence>
<keyword evidence="9 16" id="KW-0573">Peptidoglycan synthesis</keyword>